<keyword evidence="1" id="KW-0812">Transmembrane</keyword>
<proteinExistence type="predicted"/>
<dbReference type="OrthoDB" id="9005031at2"/>
<keyword evidence="3" id="KW-1185">Reference proteome</keyword>
<name>A0A158CI02_9BURK</name>
<sequence>MNMTWRAPIIPEQEAAKAPSVWVYVLLYVLVELIAVVVTVWLWPKGQSTMSADFLLEILVAPSLLWLALCCMYYNRTFEDWQHKTQWWNLLCRSRFADWQHWTRSHLVLLDSTVLTPENDLAERMLGLAPSEPANPDKALQLAEFGNSRSRSRQEQVIEALVMPLTDSIRRVAKEGKFDIVLHAVRREEKLFLERSWRKLELPSASNIAWLPFDDELPLNDAWFSGQPLPDYRLVIAFQLHQGEDAPAFSEAAVAMLFTRPAVLARSKSLKARACIMRPIFAEPDTAGAAMASLLRAEQAPQKKIRNLWFSRLNSLAKNSTVAAARDAELDVREQDLDRAIGQPGPITGWLIQALAAEMVQHGQGAQLVATPQRGGVALNLVSVAPPPVPYPKDEDVPLLSVVWALGMLFLSGFVLCLRKIAPSVMSVDFTIWLCIGFMVLILCQAGLAFFDREHDTRTFHETFY</sequence>
<dbReference type="EMBL" id="FCOJ02000050">
    <property type="protein sequence ID" value="SAK81910.1"/>
    <property type="molecule type" value="Genomic_DNA"/>
</dbReference>
<feature type="transmembrane region" description="Helical" evidence="1">
    <location>
        <begin position="397"/>
        <end position="418"/>
    </location>
</feature>
<evidence type="ECO:0000256" key="1">
    <source>
        <dbReference type="SAM" id="Phobius"/>
    </source>
</evidence>
<dbReference type="Proteomes" id="UP000054596">
    <property type="component" value="Unassembled WGS sequence"/>
</dbReference>
<reference evidence="2" key="1">
    <citation type="submission" date="2016-01" db="EMBL/GenBank/DDBJ databases">
        <authorList>
            <person name="Peeters C."/>
        </authorList>
    </citation>
    <scope>NUCLEOTIDE SEQUENCE [LARGE SCALE GENOMIC DNA]</scope>
    <source>
        <strain evidence="2">LMG 29325</strain>
    </source>
</reference>
<evidence type="ECO:0000313" key="2">
    <source>
        <dbReference type="EMBL" id="SAK81910.1"/>
    </source>
</evidence>
<dbReference type="AlphaFoldDB" id="A0A158CI02"/>
<feature type="transmembrane region" description="Helical" evidence="1">
    <location>
        <begin position="21"/>
        <end position="42"/>
    </location>
</feature>
<accession>A0A158CI02</accession>
<feature type="transmembrane region" description="Helical" evidence="1">
    <location>
        <begin position="430"/>
        <end position="451"/>
    </location>
</feature>
<dbReference type="RefSeq" id="WP_086972442.1">
    <property type="nucleotide sequence ID" value="NZ_FCOJ02000050.1"/>
</dbReference>
<organism evidence="2 3">
    <name type="scientific">Caballeronia glebae</name>
    <dbReference type="NCBI Taxonomy" id="1777143"/>
    <lineage>
        <taxon>Bacteria</taxon>
        <taxon>Pseudomonadati</taxon>
        <taxon>Pseudomonadota</taxon>
        <taxon>Betaproteobacteria</taxon>
        <taxon>Burkholderiales</taxon>
        <taxon>Burkholderiaceae</taxon>
        <taxon>Caballeronia</taxon>
    </lineage>
</organism>
<feature type="transmembrane region" description="Helical" evidence="1">
    <location>
        <begin position="54"/>
        <end position="75"/>
    </location>
</feature>
<keyword evidence="1" id="KW-0472">Membrane</keyword>
<protein>
    <submittedName>
        <fullName evidence="2">Uncharacterized protein</fullName>
    </submittedName>
</protein>
<gene>
    <name evidence="2" type="ORF">AWB82_05429</name>
</gene>
<dbReference type="STRING" id="1777143.AWB82_05429"/>
<evidence type="ECO:0000313" key="3">
    <source>
        <dbReference type="Proteomes" id="UP000054596"/>
    </source>
</evidence>
<keyword evidence="1" id="KW-1133">Transmembrane helix</keyword>
<comment type="caution">
    <text evidence="2">The sequence shown here is derived from an EMBL/GenBank/DDBJ whole genome shotgun (WGS) entry which is preliminary data.</text>
</comment>